<dbReference type="CDD" id="cd01189">
    <property type="entry name" value="INT_ICEBs1_C_like"/>
    <property type="match status" value="1"/>
</dbReference>
<reference evidence="5 6" key="1">
    <citation type="submission" date="2020-10" db="EMBL/GenBank/DDBJ databases">
        <authorList>
            <person name="Castelo-Branco R."/>
            <person name="Eusebio N."/>
            <person name="Adriana R."/>
            <person name="Vieira A."/>
            <person name="Brugerolle De Fraissinette N."/>
            <person name="Rezende De Castro R."/>
            <person name="Schneider M.P."/>
            <person name="Vasconcelos V."/>
            <person name="Leao P.N."/>
        </authorList>
    </citation>
    <scope>NUCLEOTIDE SEQUENCE [LARGE SCALE GENOMIC DNA]</scope>
    <source>
        <strain evidence="5 6">LEGE 07299</strain>
    </source>
</reference>
<evidence type="ECO:0000256" key="1">
    <source>
        <dbReference type="ARBA" id="ARBA00008857"/>
    </source>
</evidence>
<evidence type="ECO:0000256" key="3">
    <source>
        <dbReference type="ARBA" id="ARBA00023172"/>
    </source>
</evidence>
<dbReference type="InterPro" id="IPR011010">
    <property type="entry name" value="DNA_brk_join_enz"/>
</dbReference>
<comment type="caution">
    <text evidence="5">The sequence shown here is derived from an EMBL/GenBank/DDBJ whole genome shotgun (WGS) entry which is preliminary data.</text>
</comment>
<organism evidence="5 6">
    <name type="scientific">Nostoc cf. edaphicum LEGE 07299</name>
    <dbReference type="NCBI Taxonomy" id="2777974"/>
    <lineage>
        <taxon>Bacteria</taxon>
        <taxon>Bacillati</taxon>
        <taxon>Cyanobacteriota</taxon>
        <taxon>Cyanophyceae</taxon>
        <taxon>Nostocales</taxon>
        <taxon>Nostocaceae</taxon>
        <taxon>Nostoc</taxon>
    </lineage>
</organism>
<evidence type="ECO:0000259" key="4">
    <source>
        <dbReference type="PROSITE" id="PS51898"/>
    </source>
</evidence>
<dbReference type="InterPro" id="IPR013762">
    <property type="entry name" value="Integrase-like_cat_sf"/>
</dbReference>
<keyword evidence="2" id="KW-0238">DNA-binding</keyword>
<accession>A0ABR9U5A5</accession>
<gene>
    <name evidence="5" type="ORF">IQ229_20830</name>
</gene>
<comment type="similarity">
    <text evidence="1">Belongs to the 'phage' integrase family.</text>
</comment>
<evidence type="ECO:0000256" key="2">
    <source>
        <dbReference type="ARBA" id="ARBA00023125"/>
    </source>
</evidence>
<name>A0ABR9U5A5_9NOSO</name>
<feature type="domain" description="Tyr recombinase" evidence="4">
    <location>
        <begin position="223"/>
        <end position="409"/>
    </location>
</feature>
<dbReference type="PROSITE" id="PS51898">
    <property type="entry name" value="TYR_RECOMBINASE"/>
    <property type="match status" value="1"/>
</dbReference>
<dbReference type="SUPFAM" id="SSF56349">
    <property type="entry name" value="DNA breaking-rejoining enzymes"/>
    <property type="match status" value="1"/>
</dbReference>
<dbReference type="InterPro" id="IPR050090">
    <property type="entry name" value="Tyrosine_recombinase_XerCD"/>
</dbReference>
<keyword evidence="6" id="KW-1185">Reference proteome</keyword>
<dbReference type="PANTHER" id="PTHR30349:SF41">
    <property type="entry name" value="INTEGRASE_RECOMBINASE PROTEIN MJ0367-RELATED"/>
    <property type="match status" value="1"/>
</dbReference>
<dbReference type="PANTHER" id="PTHR30349">
    <property type="entry name" value="PHAGE INTEGRASE-RELATED"/>
    <property type="match status" value="1"/>
</dbReference>
<evidence type="ECO:0000313" key="5">
    <source>
        <dbReference type="EMBL" id="MBE9107282.1"/>
    </source>
</evidence>
<protein>
    <submittedName>
        <fullName evidence="5">Site-specific integrase</fullName>
    </submittedName>
</protein>
<dbReference type="Proteomes" id="UP000647836">
    <property type="component" value="Unassembled WGS sequence"/>
</dbReference>
<keyword evidence="3" id="KW-0233">DNA recombination</keyword>
<dbReference type="Gene3D" id="1.10.443.10">
    <property type="entry name" value="Intergrase catalytic core"/>
    <property type="match status" value="1"/>
</dbReference>
<evidence type="ECO:0000313" key="6">
    <source>
        <dbReference type="Proteomes" id="UP000647836"/>
    </source>
</evidence>
<proteinExistence type="inferred from homology"/>
<dbReference type="EMBL" id="JADEXF010000797">
    <property type="protein sequence ID" value="MBE9107282.1"/>
    <property type="molecule type" value="Genomic_DNA"/>
</dbReference>
<dbReference type="Pfam" id="PF00589">
    <property type="entry name" value="Phage_integrase"/>
    <property type="match status" value="1"/>
</dbReference>
<sequence length="409" mass="46365">MSLYASFMPEWCKQVGNVANMREITPRENNGSIIIRFSHAGKRYSFSPTPGASYHDKLALAKAEEIANRIYQDCTTGYFDSTLTKYKPNALQGRTKEAAIQDAEEAREIVAARLSVNAVDLLQLFEDYTRFKSKTLMANSMIDYDRIKNKLIKCPHKLVRDAVAVMHWLVEDHKGTSTSSIEKQWKLINACCKWGVASGKLQSNTFEGLRNLIPSTKKSGTKEDINPFSDDERKQIIEAFYANTNYNYYAPLVEFLFTTGCRPEEALALQWKHVKGMKITFCQKLTASGEIEAGTKTQSKRSITVNSQIKTVINAIKPEKCSLDDFVFPAKKGGLIDWHNFANRAWKSVLETLPEIEYRNPYQMRHTAITMMVRSNVDSVMIAKWVGNSPNMIAKRYLGDVSDVMMPDS</sequence>
<dbReference type="InterPro" id="IPR002104">
    <property type="entry name" value="Integrase_catalytic"/>
</dbReference>
<dbReference type="RefSeq" id="WP_194046980.1">
    <property type="nucleotide sequence ID" value="NZ_JADEXF010000797.1"/>
</dbReference>